<feature type="non-terminal residue" evidence="1">
    <location>
        <position position="1"/>
    </location>
</feature>
<reference evidence="1" key="1">
    <citation type="journal article" date="2023" name="G3 (Bethesda)">
        <title>Whole genome assembly and annotation of the endangered Caribbean coral Acropora cervicornis.</title>
        <authorList>
            <person name="Selwyn J.D."/>
            <person name="Vollmer S.V."/>
        </authorList>
    </citation>
    <scope>NUCLEOTIDE SEQUENCE</scope>
    <source>
        <strain evidence="1">K2</strain>
    </source>
</reference>
<dbReference type="EMBL" id="JARQWQ010000002">
    <property type="protein sequence ID" value="KAK2573306.1"/>
    <property type="molecule type" value="Genomic_DNA"/>
</dbReference>
<keyword evidence="2" id="KW-1185">Reference proteome</keyword>
<evidence type="ECO:0000313" key="2">
    <source>
        <dbReference type="Proteomes" id="UP001249851"/>
    </source>
</evidence>
<accession>A0AAD9R5T4</accession>
<dbReference type="AlphaFoldDB" id="A0AAD9R5T4"/>
<protein>
    <submittedName>
        <fullName evidence="1">Uncharacterized protein</fullName>
    </submittedName>
</protein>
<sequence length="135" mass="15441">MLKLSQEEKDLVIQQARGDAANEENEEGGGWRSYVYCSRLGLARNGGSFLSRHVFDVTLQCISTYLKILFAMDYIFLIIHLRLEVTDIAKPSAINVNEFVEIRKFRSLLEFKGNSFRNLLKNCLENEVIESSCIS</sequence>
<name>A0AAD9R5T4_ACRCE</name>
<reference evidence="1" key="2">
    <citation type="journal article" date="2023" name="Science">
        <title>Genomic signatures of disease resistance in endangered staghorn corals.</title>
        <authorList>
            <person name="Vollmer S.V."/>
            <person name="Selwyn J.D."/>
            <person name="Despard B.A."/>
            <person name="Roesel C.L."/>
        </authorList>
    </citation>
    <scope>NUCLEOTIDE SEQUENCE</scope>
    <source>
        <strain evidence="1">K2</strain>
    </source>
</reference>
<evidence type="ECO:0000313" key="1">
    <source>
        <dbReference type="EMBL" id="KAK2573306.1"/>
    </source>
</evidence>
<proteinExistence type="predicted"/>
<comment type="caution">
    <text evidence="1">The sequence shown here is derived from an EMBL/GenBank/DDBJ whole genome shotgun (WGS) entry which is preliminary data.</text>
</comment>
<gene>
    <name evidence="1" type="ORF">P5673_000949</name>
</gene>
<organism evidence="1 2">
    <name type="scientific">Acropora cervicornis</name>
    <name type="common">Staghorn coral</name>
    <dbReference type="NCBI Taxonomy" id="6130"/>
    <lineage>
        <taxon>Eukaryota</taxon>
        <taxon>Metazoa</taxon>
        <taxon>Cnidaria</taxon>
        <taxon>Anthozoa</taxon>
        <taxon>Hexacorallia</taxon>
        <taxon>Scleractinia</taxon>
        <taxon>Astrocoeniina</taxon>
        <taxon>Acroporidae</taxon>
        <taxon>Acropora</taxon>
    </lineage>
</organism>
<dbReference type="Proteomes" id="UP001249851">
    <property type="component" value="Unassembled WGS sequence"/>
</dbReference>